<feature type="compositionally biased region" description="Low complexity" evidence="15">
    <location>
        <begin position="1616"/>
        <end position="1627"/>
    </location>
</feature>
<feature type="binding site" evidence="12">
    <location>
        <position position="685"/>
    </location>
    <ligand>
        <name>ATP</name>
        <dbReference type="ChEBI" id="CHEBI:30616"/>
    </ligand>
</feature>
<protein>
    <recommendedName>
        <fullName evidence="1">non-specific serine/threonine protein kinase</fullName>
        <ecNumber evidence="1">2.7.11.1</ecNumber>
    </recommendedName>
</protein>
<feature type="region of interest" description="Disordered" evidence="15">
    <location>
        <begin position="729"/>
        <end position="772"/>
    </location>
</feature>
<dbReference type="GO" id="GO:0097316">
    <property type="term" value="P:cellular response to N-acetyl-D-glucosamine"/>
    <property type="evidence" value="ECO:0000315"/>
    <property type="project" value="CGD"/>
</dbReference>
<dbReference type="InterPro" id="IPR024435">
    <property type="entry name" value="HisRS-related_dom"/>
</dbReference>
<evidence type="ECO:0000313" key="20">
    <source>
        <dbReference type="Proteomes" id="UP000000559"/>
    </source>
</evidence>
<comment type="similarity">
    <text evidence="8">Belongs to the protein kinase superfamily. Ser/Thr protein kinase family. GCN2 subfamily.</text>
</comment>
<dbReference type="OrthoDB" id="341578at2759"/>
<evidence type="ECO:0000256" key="15">
    <source>
        <dbReference type="SAM" id="MobiDB-lite"/>
    </source>
</evidence>
<sequence length="1764" mass="200976">MPETSITSDLEHRQQDEISSISSIYGDIFKDITPTGLVWNKKPSPHFQVFLSSSNNPDRPTVSITLDIEFTPTYPLSPPKVKLLNARNLLKINIAKLEKKCKDLIKEYPEQEVSFTIISELIFMLDEIQTTTEKVLSLEEERELRLRNERRALEEKEAKQKKDEELARKKQNKELNEQIQKIQGEFDDDFTDDQDLDMSTTNDNNNSLIPLDKDQFFIFENAMEATIPNTRRKFKFRAISGFIRYNQKGVFNSIGSQYIVKPFIDNEIRNKIENKGSDLAFLLTVIDLTNEYWQTDKGKREIQDLESELQSIMSINHSNILKLIGFQIDKTNVWRVRLLTEFSPVSETLYDILPTAEFINWALARTWLIQLLPAMEYLHNAGFIHKLICPMTIVIFQEKDQLYYQNSTNELLSNSIGGGGGGGEDSLTISAKKVLKLCHPSYGYRLLEMISLHPNEGETLDRSPQVNPPAWLAPELKTSGYHYKSDIWDLGVLFLRVMLGFDILNTTYHTPSDFINKFSVKDFVGAEEYASLVYDVLSKMLQVKLSKRPSPLELNAVKFLRDGPIISKLQSETNLSRMKKNVETDLVSSTNTRHVQIQGHEQDSTATTKHLNIYHQNISRRRLSNQNTQHPYFGENSSLIMPSGSQRNMGRYARDFEEIGKLGRGGFGEVVKARSRMEGIFYAVKKIKHRADKLDSLLSEVLSLARLNHQYIVRYYGTWVEELEDTSAIPSNSTSAIASDDEEEEEEEDDTEGDFGDDDLESTFSSRVGRSSSVLPSYDNSFQVDYISTSFDPRIEFDESSEEDDQNEDDDPFVFANSTDDISNNETEDRSKSDSKEVSVKKPKDVVNSSKNASPKSILYIQMEFCENNTLLNLIEQGLPNNPDEYWRLFRQLLEAVSYIHREGFIHRDLKPMNIFIDRSNNIKVGDFGLAKNSQFSSVVSTNNQVEAKDNELSTVVGTLFYTANEVATGQYDEKVDMYSLGIIFFEMCYPLATGMQRAKTLNDLRLKSVEFPTNFIASKYKTEKKIIRLLLDHDPKIRPSAAQLLQSGWLPVEHQDQVIQEALKSLADPASPWQQQVREALFNQPYSLAKDLMFDKQNEHNSHNKHVELDTSNDYLLFDKIMKELTKIFTNHGAIENLNTNLVLPKAPSQSRELVYDFLDRSGAVLTLPYDLTLPTARFLSKTDMTIPKTFRHEFVYRPNVRGIGIPDRYSAVNFDIAGGSEVNKATLFAHDAECLKVIDEIVNTLPCFKNTIIVINHYDILDAVVSFSFGNIGIDDKKKLDIFGVLSQLGIDKSPDEIKRYLREDFQVPHTVTKDLVENFNFTCEVERARQKLQKLMVDSPQLLKVERAYTYLIEVVKILKQMNIKTSMIFNPLSNYNSKYYIHGIMFQAVFKPDRSKRYTRVVTGGRYDSLIESFSNVTTTTKQITPHGVGFSLTTSLLFILMKTLISRGKSKLDLVNKWKGNRCKVLISSTQQQFLSQVGYQLVSKFWNKNISADITSVAAKTQDEIFQNGNSEGAIWIVIIRSLPTTIGNSFSSLNGGSGGSSSSTTTTSTSIRRSKKSGSGFKPLKLRNIITGKDIDLDYDEVIDYLVTELLEDSEHEENDQDNGTMTNSTTLLTSSSLSSKTNQEEELLNGPIDSVEIDQKIIVVKNDAPRSRKNKRDKWESENDAKLAGQQCIKNLSGGPVVVIDARDEILDMISITSIHQQDEWIRKVVYTTNNFPKSFAMNIYNTLIKEFNKGSIWCILVSSRTQHTTIVDLRR</sequence>
<feature type="binding site" evidence="13">
    <location>
        <position position="686"/>
    </location>
    <ligand>
        <name>ATP</name>
        <dbReference type="ChEBI" id="CHEBI:30616"/>
    </ligand>
</feature>
<dbReference type="PROSITE" id="PS00107">
    <property type="entry name" value="PROTEIN_KINASE_ATP"/>
    <property type="match status" value="1"/>
</dbReference>
<dbReference type="RefSeq" id="XP_712485.2">
    <property type="nucleotide sequence ID" value="XM_707392.2"/>
</dbReference>
<dbReference type="GeneID" id="3645897"/>
<feature type="domain" description="Protein kinase" evidence="16">
    <location>
        <begin position="656"/>
        <end position="1051"/>
    </location>
</feature>
<dbReference type="GO" id="GO:0030447">
    <property type="term" value="P:filamentous growth"/>
    <property type="evidence" value="ECO:0000315"/>
    <property type="project" value="CGD"/>
</dbReference>
<dbReference type="GO" id="GO:0042803">
    <property type="term" value="F:protein homodimerization activity"/>
    <property type="evidence" value="ECO:0007669"/>
    <property type="project" value="EnsemblFungi"/>
</dbReference>
<dbReference type="InterPro" id="IPR008271">
    <property type="entry name" value="Ser/Thr_kinase_AS"/>
</dbReference>
<dbReference type="InterPro" id="IPR045864">
    <property type="entry name" value="aa-tRNA-synth_II/BPL/LPL"/>
</dbReference>
<dbReference type="InterPro" id="IPR016255">
    <property type="entry name" value="Gcn2"/>
</dbReference>
<dbReference type="PIRSF" id="PIRSF000660">
    <property type="entry name" value="Ser/Thr_PK_GCN2"/>
    <property type="match status" value="1"/>
</dbReference>
<dbReference type="EC" id="2.7.11.1" evidence="1"/>
<feature type="domain" description="RWD" evidence="17">
    <location>
        <begin position="16"/>
        <end position="128"/>
    </location>
</feature>
<feature type="compositionally biased region" description="Basic and acidic residues" evidence="15">
    <location>
        <begin position="827"/>
        <end position="845"/>
    </location>
</feature>
<dbReference type="GO" id="GO:0015934">
    <property type="term" value="C:large ribosomal subunit"/>
    <property type="evidence" value="ECO:0007669"/>
    <property type="project" value="EnsemblFungi"/>
</dbReference>
<reference evidence="19 20" key="2">
    <citation type="journal article" date="2007" name="Genome Biol.">
        <title>Assembly of the Candida albicans genome into sixteen supercontigs aligned on the eight chromosomes.</title>
        <authorList>
            <person name="van het Hoog M."/>
            <person name="Rast T.J."/>
            <person name="Martchenko M."/>
            <person name="Grindle S."/>
            <person name="Dignard D."/>
            <person name="Hogues H."/>
            <person name="Cuomo C."/>
            <person name="Berriman M."/>
            <person name="Scherer S."/>
            <person name="Magee B.B."/>
            <person name="Whiteway M."/>
            <person name="Chibana H."/>
            <person name="Nantel A."/>
            <person name="Magee P.T."/>
        </authorList>
    </citation>
    <scope>GENOME REANNOTATION</scope>
    <source>
        <strain evidence="20">SC5314 / ATCC MYA-2876</strain>
    </source>
</reference>
<dbReference type="GO" id="GO:0036171">
    <property type="term" value="P:filamentous growth of a population of unicellular organisms in response to chemical stimulus"/>
    <property type="evidence" value="ECO:0000315"/>
    <property type="project" value="CGD"/>
</dbReference>
<dbReference type="PROSITE" id="PS50011">
    <property type="entry name" value="PROTEIN_KINASE_DOM"/>
    <property type="match status" value="2"/>
</dbReference>
<dbReference type="PANTHER" id="PTHR11042">
    <property type="entry name" value="EUKARYOTIC TRANSLATION INITIATION FACTOR 2-ALPHA KINASE EIF2-ALPHA KINASE -RELATED"/>
    <property type="match status" value="1"/>
</dbReference>
<dbReference type="GO" id="GO:0006446">
    <property type="term" value="P:regulation of translational initiation"/>
    <property type="evidence" value="ECO:0000318"/>
    <property type="project" value="GO_Central"/>
</dbReference>
<evidence type="ECO:0000259" key="16">
    <source>
        <dbReference type="PROSITE" id="PS50011"/>
    </source>
</evidence>
<dbReference type="GO" id="GO:0000077">
    <property type="term" value="P:DNA damage checkpoint signaling"/>
    <property type="evidence" value="ECO:0007669"/>
    <property type="project" value="EnsemblFungi"/>
</dbReference>
<dbReference type="EMBL" id="CP017629">
    <property type="protein sequence ID" value="AOW30500.1"/>
    <property type="molecule type" value="Genomic_DNA"/>
</dbReference>
<dbReference type="SUPFAM" id="SSF56112">
    <property type="entry name" value="Protein kinase-like (PK-like)"/>
    <property type="match status" value="2"/>
</dbReference>
<organism evidence="19 20">
    <name type="scientific">Candida albicans (strain SC5314 / ATCC MYA-2876)</name>
    <name type="common">Yeast</name>
    <dbReference type="NCBI Taxonomy" id="237561"/>
    <lineage>
        <taxon>Eukaryota</taxon>
        <taxon>Fungi</taxon>
        <taxon>Dikarya</taxon>
        <taxon>Ascomycota</taxon>
        <taxon>Saccharomycotina</taxon>
        <taxon>Pichiomycetes</taxon>
        <taxon>Debaryomycetaceae</taxon>
        <taxon>Candida/Lodderomyces clade</taxon>
        <taxon>Candida</taxon>
    </lineage>
</organism>
<feature type="compositionally biased region" description="Low complexity" evidence="15">
    <location>
        <begin position="762"/>
        <end position="772"/>
    </location>
</feature>
<dbReference type="GO" id="GO:0005634">
    <property type="term" value="C:nucleus"/>
    <property type="evidence" value="ECO:0000318"/>
    <property type="project" value="GO_Central"/>
</dbReference>
<feature type="coiled-coil region" evidence="14">
    <location>
        <begin position="80"/>
        <end position="181"/>
    </location>
</feature>
<evidence type="ECO:0000256" key="6">
    <source>
        <dbReference type="ARBA" id="ARBA00022840"/>
    </source>
</evidence>
<dbReference type="InterPro" id="IPR050339">
    <property type="entry name" value="CC_SR_Kinase"/>
</dbReference>
<dbReference type="InterPro" id="IPR017441">
    <property type="entry name" value="Protein_kinase_ATP_BS"/>
</dbReference>
<dbReference type="InterPro" id="IPR016135">
    <property type="entry name" value="UBQ-conjugating_enzyme/RWD"/>
</dbReference>
<dbReference type="SUPFAM" id="SSF54495">
    <property type="entry name" value="UBC-like"/>
    <property type="match status" value="1"/>
</dbReference>
<dbReference type="Pfam" id="PF05773">
    <property type="entry name" value="RWD"/>
    <property type="match status" value="1"/>
</dbReference>
<dbReference type="GO" id="GO:1990611">
    <property type="term" value="P:regulation of cytoplasmic translational initiation in response to stress"/>
    <property type="evidence" value="ECO:0007669"/>
    <property type="project" value="EnsemblFungi"/>
</dbReference>
<evidence type="ECO:0000256" key="13">
    <source>
        <dbReference type="PROSITE-ProRule" id="PRU10141"/>
    </source>
</evidence>
<dbReference type="GO" id="GO:1903833">
    <property type="term" value="P:positive regulation of cellular response to amino acid starvation"/>
    <property type="evidence" value="ECO:0007669"/>
    <property type="project" value="EnsemblFungi"/>
</dbReference>
<evidence type="ECO:0000256" key="12">
    <source>
        <dbReference type="PIRSR" id="PIRSR000660-2"/>
    </source>
</evidence>
<evidence type="ECO:0000256" key="8">
    <source>
        <dbReference type="ARBA" id="ARBA00037982"/>
    </source>
</evidence>
<evidence type="ECO:0000256" key="7">
    <source>
        <dbReference type="ARBA" id="ARBA00023193"/>
    </source>
</evidence>
<dbReference type="PANTHER" id="PTHR11042:SF160">
    <property type="entry name" value="EUKARYOTIC TRANSLATION INITIATION FACTOR 2-ALPHA KINASE 1"/>
    <property type="match status" value="1"/>
</dbReference>
<dbReference type="GO" id="GO:0031369">
    <property type="term" value="F:translation initiation factor binding"/>
    <property type="evidence" value="ECO:0007669"/>
    <property type="project" value="EnsemblFungi"/>
</dbReference>
<keyword evidence="2" id="KW-0723">Serine/threonine-protein kinase</keyword>
<evidence type="ECO:0000256" key="1">
    <source>
        <dbReference type="ARBA" id="ARBA00012513"/>
    </source>
</evidence>
<dbReference type="PROSITE" id="PS00108">
    <property type="entry name" value="PROTEIN_KINASE_ST"/>
    <property type="match status" value="1"/>
</dbReference>
<dbReference type="Pfam" id="PF00069">
    <property type="entry name" value="Pkinase"/>
    <property type="match status" value="3"/>
</dbReference>
<dbReference type="GO" id="GO:0005737">
    <property type="term" value="C:cytoplasm"/>
    <property type="evidence" value="ECO:0000318"/>
    <property type="project" value="GO_Central"/>
</dbReference>
<reference evidence="19 20" key="3">
    <citation type="journal article" date="2013" name="Genome Biol.">
        <title>Assembly of a phased diploid Candida albicans genome facilitates allele-specific measurements and provides a simple model for repeat and indel structure.</title>
        <authorList>
            <person name="Muzzey D."/>
            <person name="Schwartz K."/>
            <person name="Weissman J.S."/>
            <person name="Sherlock G."/>
        </authorList>
    </citation>
    <scope>NUCLEOTIDE SEQUENCE [LARGE SCALE GENOMIC DNA]</scope>
    <source>
        <strain evidence="20">SC5314 / ATCC MYA-2876</strain>
    </source>
</reference>
<comment type="catalytic activity">
    <reaction evidence="9">
        <text>L-threonyl-[protein] + ATP = O-phospho-L-threonyl-[protein] + ADP + H(+)</text>
        <dbReference type="Rhea" id="RHEA:46608"/>
        <dbReference type="Rhea" id="RHEA-COMP:11060"/>
        <dbReference type="Rhea" id="RHEA-COMP:11605"/>
        <dbReference type="ChEBI" id="CHEBI:15378"/>
        <dbReference type="ChEBI" id="CHEBI:30013"/>
        <dbReference type="ChEBI" id="CHEBI:30616"/>
        <dbReference type="ChEBI" id="CHEBI:61977"/>
        <dbReference type="ChEBI" id="CHEBI:456216"/>
        <dbReference type="EC" id="2.7.11.1"/>
    </reaction>
    <physiologicalReaction direction="left-to-right" evidence="9">
        <dbReference type="Rhea" id="RHEA:46609"/>
    </physiologicalReaction>
</comment>
<dbReference type="SMART" id="SM00220">
    <property type="entry name" value="S_TKc"/>
    <property type="match status" value="1"/>
</dbReference>
<evidence type="ECO:0000256" key="11">
    <source>
        <dbReference type="PIRSR" id="PIRSR000660-1"/>
    </source>
</evidence>
<dbReference type="InterPro" id="IPR041715">
    <property type="entry name" value="HisRS-like_core"/>
</dbReference>
<dbReference type="Proteomes" id="UP000000559">
    <property type="component" value="Chromosome 7"/>
</dbReference>
<dbReference type="KEGG" id="cal:CAALFM_C701330CA"/>
<dbReference type="CDD" id="cd23823">
    <property type="entry name" value="RWD_GCN2"/>
    <property type="match status" value="1"/>
</dbReference>
<feature type="region of interest" description="Disordered" evidence="15">
    <location>
        <begin position="798"/>
        <end position="850"/>
    </location>
</feature>
<proteinExistence type="inferred from homology"/>
<dbReference type="Pfam" id="PF13393">
    <property type="entry name" value="tRNA-synt_His"/>
    <property type="match status" value="1"/>
</dbReference>
<feature type="domain" description="Protein kinase" evidence="16">
    <location>
        <begin position="240"/>
        <end position="560"/>
    </location>
</feature>
<dbReference type="FunFam" id="3.30.930.10:FF:000231">
    <property type="entry name" value="Serine/threonine-protein kinase, putative"/>
    <property type="match status" value="1"/>
</dbReference>
<dbReference type="InterPro" id="IPR000719">
    <property type="entry name" value="Prot_kinase_dom"/>
</dbReference>
<feature type="active site" description="Proton acceptor" evidence="11">
    <location>
        <position position="909"/>
    </location>
</feature>
<dbReference type="SMART" id="SM00591">
    <property type="entry name" value="RWD"/>
    <property type="match status" value="1"/>
</dbReference>
<comment type="catalytic activity">
    <reaction evidence="10">
        <text>L-seryl-[protein] + ATP = O-phospho-L-seryl-[protein] + ADP + H(+)</text>
        <dbReference type="Rhea" id="RHEA:17989"/>
        <dbReference type="Rhea" id="RHEA-COMP:9863"/>
        <dbReference type="Rhea" id="RHEA-COMP:11604"/>
        <dbReference type="ChEBI" id="CHEBI:15378"/>
        <dbReference type="ChEBI" id="CHEBI:29999"/>
        <dbReference type="ChEBI" id="CHEBI:30616"/>
        <dbReference type="ChEBI" id="CHEBI:83421"/>
        <dbReference type="ChEBI" id="CHEBI:456216"/>
        <dbReference type="EC" id="2.7.11.1"/>
    </reaction>
    <physiologicalReaction direction="left-to-right" evidence="10">
        <dbReference type="Rhea" id="RHEA:17990"/>
    </physiologicalReaction>
</comment>
<dbReference type="GO" id="GO:0140469">
    <property type="term" value="P:GCN2-mediated signaling"/>
    <property type="evidence" value="ECO:0007669"/>
    <property type="project" value="EnsemblFungi"/>
</dbReference>
<dbReference type="GO" id="GO:1900439">
    <property type="term" value="P:positive regulation of filamentous growth of a population of unicellular organisms in response to chemical stimulus"/>
    <property type="evidence" value="ECO:0000315"/>
    <property type="project" value="CGD"/>
</dbReference>
<dbReference type="eggNOG" id="KOG1035">
    <property type="taxonomic scope" value="Eukaryota"/>
</dbReference>
<dbReference type="Pfam" id="PF12745">
    <property type="entry name" value="HGTP_anticodon2"/>
    <property type="match status" value="1"/>
</dbReference>
<dbReference type="SUPFAM" id="SSF55681">
    <property type="entry name" value="Class II aaRS and biotin synthetases"/>
    <property type="match status" value="1"/>
</dbReference>
<reference evidence="19 20" key="1">
    <citation type="journal article" date="2004" name="Proc. Natl. Acad. Sci. U.S.A.">
        <title>The diploid genome sequence of Candida albicans.</title>
        <authorList>
            <person name="Jones T."/>
            <person name="Federspiel N.A."/>
            <person name="Chibana H."/>
            <person name="Dungan J."/>
            <person name="Kalman S."/>
            <person name="Magee B.B."/>
            <person name="Newport G."/>
            <person name="Thorstenson Y.R."/>
            <person name="Agabian N."/>
            <person name="Magee P.T."/>
            <person name="Davis R.W."/>
            <person name="Scherer S."/>
        </authorList>
    </citation>
    <scope>NUCLEOTIDE SEQUENCE [LARGE SCALE GENOMIC DNA]</scope>
    <source>
        <strain evidence="20">SC5314 / ATCC MYA-2876</strain>
    </source>
</reference>
<dbReference type="GO" id="GO:0004860">
    <property type="term" value="F:protein kinase inhibitor activity"/>
    <property type="evidence" value="ECO:0007669"/>
    <property type="project" value="EnsemblFungi"/>
</dbReference>
<dbReference type="CDD" id="cd14046">
    <property type="entry name" value="STKc_EIF2AK4_GCN2_rpt2"/>
    <property type="match status" value="1"/>
</dbReference>
<dbReference type="GO" id="GO:0043023">
    <property type="term" value="F:ribosomal large subunit binding"/>
    <property type="evidence" value="ECO:0007669"/>
    <property type="project" value="EnsemblFungi"/>
</dbReference>
<dbReference type="GO" id="GO:0004694">
    <property type="term" value="F:eukaryotic translation initiation factor 2alpha kinase activity"/>
    <property type="evidence" value="ECO:0000315"/>
    <property type="project" value="CGD"/>
</dbReference>
<dbReference type="GO" id="GO:0003725">
    <property type="term" value="F:double-stranded RNA binding"/>
    <property type="evidence" value="ECO:0007669"/>
    <property type="project" value="EnsemblFungi"/>
</dbReference>
<dbReference type="GO" id="GO:0022626">
    <property type="term" value="C:cytosolic ribosome"/>
    <property type="evidence" value="ECO:0007669"/>
    <property type="project" value="EnsemblFungi"/>
</dbReference>
<dbReference type="GO" id="GO:0034198">
    <property type="term" value="P:cellular response to amino acid starvation"/>
    <property type="evidence" value="ECO:0007669"/>
    <property type="project" value="EnsemblFungi"/>
</dbReference>
<accession>A0A1D8PQT9</accession>
<dbReference type="GO" id="GO:0071232">
    <property type="term" value="P:cellular response to histidine"/>
    <property type="evidence" value="ECO:0007669"/>
    <property type="project" value="EnsemblFungi"/>
</dbReference>
<evidence type="ECO:0000256" key="4">
    <source>
        <dbReference type="ARBA" id="ARBA00022741"/>
    </source>
</evidence>
<dbReference type="VEuPathDB" id="FungiDB:C7_01330C_A"/>
<evidence type="ECO:0000256" key="10">
    <source>
        <dbReference type="ARBA" id="ARBA00048977"/>
    </source>
</evidence>
<keyword evidence="5 19" id="KW-0418">Kinase</keyword>
<dbReference type="Gene3D" id="3.30.200.20">
    <property type="entry name" value="Phosphorylase Kinase, domain 1"/>
    <property type="match status" value="1"/>
</dbReference>
<dbReference type="OMA" id="FEDIAWD"/>
<keyword evidence="14" id="KW-0175">Coiled coil</keyword>
<evidence type="ECO:0000256" key="3">
    <source>
        <dbReference type="ARBA" id="ARBA00022679"/>
    </source>
</evidence>
<evidence type="ECO:0000313" key="19">
    <source>
        <dbReference type="EMBL" id="AOW30500.1"/>
    </source>
</evidence>
<dbReference type="GO" id="GO:0071264">
    <property type="term" value="P:positive regulation of translational initiation in response to starvation"/>
    <property type="evidence" value="ECO:0007669"/>
    <property type="project" value="EnsemblFungi"/>
</dbReference>
<dbReference type="STRING" id="237561.A0A1D8PQT9"/>
<evidence type="ECO:0000256" key="14">
    <source>
        <dbReference type="SAM" id="Coils"/>
    </source>
</evidence>
<feature type="region of interest" description="Disordered" evidence="15">
    <location>
        <begin position="1540"/>
        <end position="1564"/>
    </location>
</feature>
<dbReference type="GO" id="GO:0044010">
    <property type="term" value="P:single-species biofilm formation"/>
    <property type="evidence" value="ECO:0000315"/>
    <property type="project" value="CGD"/>
</dbReference>
<evidence type="ECO:0000256" key="2">
    <source>
        <dbReference type="ARBA" id="ARBA00022527"/>
    </source>
</evidence>
<dbReference type="InterPro" id="IPR011009">
    <property type="entry name" value="Kinase-like_dom_sf"/>
</dbReference>
<dbReference type="Gene3D" id="3.30.930.10">
    <property type="entry name" value="Bira Bifunctional Protein, Domain 2"/>
    <property type="match status" value="1"/>
</dbReference>
<keyword evidence="20" id="KW-1185">Reference proteome</keyword>
<feature type="compositionally biased region" description="Acidic residues" evidence="15">
    <location>
        <begin position="739"/>
        <end position="761"/>
    </location>
</feature>
<keyword evidence="3" id="KW-0808">Transferase</keyword>
<evidence type="ECO:0000256" key="9">
    <source>
        <dbReference type="ARBA" id="ARBA00048659"/>
    </source>
</evidence>
<dbReference type="Gene3D" id="3.10.110.10">
    <property type="entry name" value="Ubiquitin Conjugating Enzyme"/>
    <property type="match status" value="1"/>
</dbReference>
<evidence type="ECO:0000313" key="18">
    <source>
        <dbReference type="CGD" id="CAL0000185174"/>
    </source>
</evidence>
<dbReference type="InterPro" id="IPR006575">
    <property type="entry name" value="RWD_dom"/>
</dbReference>
<dbReference type="SMR" id="A0A1D8PQT9"/>
<gene>
    <name evidence="18 19" type="primary">GCN2</name>
    <name evidence="19" type="ordered locus">CAALFM_C701330CA</name>
    <name evidence="18" type="ordered locus">orf19.6913</name>
</gene>
<keyword evidence="7" id="KW-0652">Protein synthesis inhibitor</keyword>
<dbReference type="AlphaFoldDB" id="A0A1D8PQT9"/>
<feature type="compositionally biased region" description="Polar residues" evidence="15">
    <location>
        <begin position="816"/>
        <end position="825"/>
    </location>
</feature>
<feature type="binding site" evidence="12">
    <location>
        <begin position="662"/>
        <end position="670"/>
    </location>
    <ligand>
        <name>ATP</name>
        <dbReference type="ChEBI" id="CHEBI:30616"/>
    </ligand>
</feature>
<dbReference type="GO" id="GO:0008652">
    <property type="term" value="P:amino acid biosynthetic process"/>
    <property type="evidence" value="ECO:0000315"/>
    <property type="project" value="CGD"/>
</dbReference>
<dbReference type="Gene3D" id="1.10.510.10">
    <property type="entry name" value="Transferase(Phosphotransferase) domain 1"/>
    <property type="match status" value="3"/>
</dbReference>
<dbReference type="CGD" id="CAL0000185174">
    <property type="gene designation" value="GCN2"/>
</dbReference>
<dbReference type="GO" id="GO:0000049">
    <property type="term" value="F:tRNA binding"/>
    <property type="evidence" value="ECO:0007669"/>
    <property type="project" value="EnsemblFungi"/>
</dbReference>
<evidence type="ECO:0000256" key="5">
    <source>
        <dbReference type="ARBA" id="ARBA00022777"/>
    </source>
</evidence>
<dbReference type="InParanoid" id="A0A1D8PQT9"/>
<evidence type="ECO:0000259" key="17">
    <source>
        <dbReference type="PROSITE" id="PS50908"/>
    </source>
</evidence>
<feature type="region of interest" description="Disordered" evidence="15">
    <location>
        <begin position="1601"/>
        <end position="1630"/>
    </location>
</feature>
<dbReference type="GO" id="GO:0017148">
    <property type="term" value="P:negative regulation of translation"/>
    <property type="evidence" value="ECO:0007669"/>
    <property type="project" value="UniProtKB-KW"/>
</dbReference>
<keyword evidence="6 12" id="KW-0067">ATP-binding</keyword>
<dbReference type="GO" id="GO:0005524">
    <property type="term" value="F:ATP binding"/>
    <property type="evidence" value="ECO:0007669"/>
    <property type="project" value="UniProtKB-UniRule"/>
</dbReference>
<dbReference type="FunFam" id="3.10.110.10:FF:000153">
    <property type="entry name" value="eIF-2-alpha kinase GCN2"/>
    <property type="match status" value="1"/>
</dbReference>
<dbReference type="FunCoup" id="A0A1D8PQT9">
    <property type="interactions" value="904"/>
</dbReference>
<dbReference type="GO" id="GO:0015935">
    <property type="term" value="C:small ribosomal subunit"/>
    <property type="evidence" value="ECO:0007669"/>
    <property type="project" value="EnsemblFungi"/>
</dbReference>
<dbReference type="PROSITE" id="PS50908">
    <property type="entry name" value="RWD"/>
    <property type="match status" value="1"/>
</dbReference>
<keyword evidence="4 12" id="KW-0547">Nucleotide-binding</keyword>
<name>A0A1D8PQT9_CANAL</name>
<feature type="compositionally biased region" description="Acidic residues" evidence="15">
    <location>
        <begin position="798"/>
        <end position="812"/>
    </location>
</feature>